<gene>
    <name evidence="2" type="ORF">CDD82_2538</name>
</gene>
<comment type="caution">
    <text evidence="2">The sequence shown here is derived from an EMBL/GenBank/DDBJ whole genome shotgun (WGS) entry which is preliminary data.</text>
</comment>
<evidence type="ECO:0000256" key="1">
    <source>
        <dbReference type="SAM" id="Coils"/>
    </source>
</evidence>
<keyword evidence="3" id="KW-1185">Reference proteome</keyword>
<evidence type="ECO:0000313" key="2">
    <source>
        <dbReference type="EMBL" id="PHH79194.1"/>
    </source>
</evidence>
<keyword evidence="1" id="KW-0175">Coiled coil</keyword>
<evidence type="ECO:0000313" key="3">
    <source>
        <dbReference type="Proteomes" id="UP000224854"/>
    </source>
</evidence>
<name>A0A2C5ZIE7_9HYPO</name>
<feature type="coiled-coil region" evidence="1">
    <location>
        <begin position="250"/>
        <end position="308"/>
    </location>
</feature>
<dbReference type="EMBL" id="NJEU01000194">
    <property type="protein sequence ID" value="PHH79194.1"/>
    <property type="molecule type" value="Genomic_DNA"/>
</dbReference>
<dbReference type="Proteomes" id="UP000224854">
    <property type="component" value="Unassembled WGS sequence"/>
</dbReference>
<accession>A0A2C5ZIE7</accession>
<organism evidence="2 3">
    <name type="scientific">Ophiocordyceps australis</name>
    <dbReference type="NCBI Taxonomy" id="1399860"/>
    <lineage>
        <taxon>Eukaryota</taxon>
        <taxon>Fungi</taxon>
        <taxon>Dikarya</taxon>
        <taxon>Ascomycota</taxon>
        <taxon>Pezizomycotina</taxon>
        <taxon>Sordariomycetes</taxon>
        <taxon>Hypocreomycetidae</taxon>
        <taxon>Hypocreales</taxon>
        <taxon>Ophiocordycipitaceae</taxon>
        <taxon>Ophiocordyceps</taxon>
    </lineage>
</organism>
<sequence>MLPMVDDEVLQANPRFARLYAKLTTEILNPDGSTRRSSTDAKVQEALDQHRLQAHRRHLILHALATLAPPSSPPSLRALVVALAPLLTTSLPASTTSLLLSHPPLSHLSAHLPDLAALVSASLHSSALTLARLAHPSANPSFVHRHIPSLASDYAALQSALQTARHDLQVARARTLVAAARLLATHTQSLSLLVRAIESKHGVVARGLELAATHVSLEAQQAEIDAAQLSTTIEKEIYTPNVVSALQHYSQHLQDVKTRLVERIDNLQAQMQQHLDDLGADEAEQEELKQLAAQYSDMKNKINEATKDTEKEQK</sequence>
<proteinExistence type="predicted"/>
<dbReference type="AlphaFoldDB" id="A0A2C5ZIE7"/>
<dbReference type="OrthoDB" id="66964at2759"/>
<protein>
    <submittedName>
        <fullName evidence="2">Uncharacterized protein</fullName>
    </submittedName>
</protein>
<reference evidence="2 3" key="1">
    <citation type="submission" date="2017-06" db="EMBL/GenBank/DDBJ databases">
        <title>Ant-infecting Ophiocordyceps genomes reveal a high diversity of potential behavioral manipulation genes and a possible major role for enterotoxins.</title>
        <authorList>
            <person name="De Bekker C."/>
            <person name="Evans H.C."/>
            <person name="Brachmann A."/>
            <person name="Hughes D.P."/>
        </authorList>
    </citation>
    <scope>NUCLEOTIDE SEQUENCE [LARGE SCALE GENOMIC DNA]</scope>
    <source>
        <strain evidence="2 3">1348a</strain>
    </source>
</reference>